<comment type="caution">
    <text evidence="6">The sequence shown here is derived from an EMBL/GenBank/DDBJ whole genome shotgun (WGS) entry which is preliminary data.</text>
</comment>
<evidence type="ECO:0000256" key="1">
    <source>
        <dbReference type="ARBA" id="ARBA00022714"/>
    </source>
</evidence>
<evidence type="ECO:0000313" key="7">
    <source>
        <dbReference type="Proteomes" id="UP000251205"/>
    </source>
</evidence>
<dbReference type="InterPro" id="IPR036922">
    <property type="entry name" value="Rieske_2Fe-2S_sf"/>
</dbReference>
<dbReference type="Gene3D" id="2.102.10.10">
    <property type="entry name" value="Rieske [2Fe-2S] iron-sulphur domain"/>
    <property type="match status" value="1"/>
</dbReference>
<feature type="domain" description="Rieske" evidence="5">
    <location>
        <begin position="143"/>
        <end position="186"/>
    </location>
</feature>
<dbReference type="SUPFAM" id="SSF50022">
    <property type="entry name" value="ISP domain"/>
    <property type="match status" value="1"/>
</dbReference>
<dbReference type="GO" id="GO:0046872">
    <property type="term" value="F:metal ion binding"/>
    <property type="evidence" value="ECO:0007669"/>
    <property type="project" value="UniProtKB-KW"/>
</dbReference>
<reference evidence="6 7" key="1">
    <citation type="submission" date="2018-06" db="EMBL/GenBank/DDBJ databases">
        <title>Whole Genome Sequence of an efficient microsymbiont, Rhizobium tropici.</title>
        <authorList>
            <person name="Srinivasan R."/>
            <person name="Singh H.V."/>
            <person name="Srivastava R."/>
            <person name="Kumari B."/>
            <person name="Radhakrishna A."/>
        </authorList>
    </citation>
    <scope>NUCLEOTIDE SEQUENCE [LARGE SCALE GENOMIC DNA]</scope>
    <source>
        <strain evidence="6 7">IGFRI Rhizo-19</strain>
    </source>
</reference>
<dbReference type="GO" id="GO:0051537">
    <property type="term" value="F:2 iron, 2 sulfur cluster binding"/>
    <property type="evidence" value="ECO:0007669"/>
    <property type="project" value="UniProtKB-KW"/>
</dbReference>
<keyword evidence="2" id="KW-0479">Metal-binding</keyword>
<name>A0A329YJD6_RHITR</name>
<keyword evidence="1" id="KW-0001">2Fe-2S</keyword>
<dbReference type="Pfam" id="PF00355">
    <property type="entry name" value="Rieske"/>
    <property type="match status" value="1"/>
</dbReference>
<dbReference type="RefSeq" id="WP_112340910.1">
    <property type="nucleotide sequence ID" value="NZ_QMKK01000022.1"/>
</dbReference>
<protein>
    <recommendedName>
        <fullName evidence="5">Rieske domain-containing protein</fullName>
    </recommendedName>
</protein>
<evidence type="ECO:0000259" key="5">
    <source>
        <dbReference type="PROSITE" id="PS51296"/>
    </source>
</evidence>
<proteinExistence type="predicted"/>
<keyword evidence="3" id="KW-0408">Iron</keyword>
<evidence type="ECO:0000256" key="2">
    <source>
        <dbReference type="ARBA" id="ARBA00022723"/>
    </source>
</evidence>
<evidence type="ECO:0000313" key="6">
    <source>
        <dbReference type="EMBL" id="RAX42424.1"/>
    </source>
</evidence>
<dbReference type="OrthoDB" id="9800776at2"/>
<accession>A0A329YJD6</accession>
<gene>
    <name evidence="6" type="ORF">DQ393_06165</name>
</gene>
<dbReference type="Proteomes" id="UP000251205">
    <property type="component" value="Unassembled WGS sequence"/>
</dbReference>
<evidence type="ECO:0000256" key="3">
    <source>
        <dbReference type="ARBA" id="ARBA00023004"/>
    </source>
</evidence>
<dbReference type="PROSITE" id="PS51296">
    <property type="entry name" value="RIESKE"/>
    <property type="match status" value="1"/>
</dbReference>
<sequence length="186" mass="21274">MTPRLDQLAAPVEIGKFYLVPTVEAEWYGRVQPWPVIGPKHSDAHCLRFEEQHYHPDPRFIAARRRDDDYNFWRFVAAAPITTNKRINSAGLPRPVWRRRKCLRPANPWLQDIFELVQLNGNWQCHFAEWTGKQAKHDGRGWVCPHRAVPLADHAPVAGVITCPLHMLRIDADTGVVLPPLEGIAA</sequence>
<dbReference type="InterPro" id="IPR017941">
    <property type="entry name" value="Rieske_2Fe-2S"/>
</dbReference>
<evidence type="ECO:0000256" key="4">
    <source>
        <dbReference type="ARBA" id="ARBA00023014"/>
    </source>
</evidence>
<dbReference type="EMBL" id="QMKK01000022">
    <property type="protein sequence ID" value="RAX42424.1"/>
    <property type="molecule type" value="Genomic_DNA"/>
</dbReference>
<organism evidence="6 7">
    <name type="scientific">Rhizobium tropici</name>
    <dbReference type="NCBI Taxonomy" id="398"/>
    <lineage>
        <taxon>Bacteria</taxon>
        <taxon>Pseudomonadati</taxon>
        <taxon>Pseudomonadota</taxon>
        <taxon>Alphaproteobacteria</taxon>
        <taxon>Hyphomicrobiales</taxon>
        <taxon>Rhizobiaceae</taxon>
        <taxon>Rhizobium/Agrobacterium group</taxon>
        <taxon>Rhizobium</taxon>
    </lineage>
</organism>
<dbReference type="AlphaFoldDB" id="A0A329YJD6"/>
<keyword evidence="4" id="KW-0411">Iron-sulfur</keyword>